<evidence type="ECO:0000256" key="4">
    <source>
        <dbReference type="ARBA" id="ARBA00023015"/>
    </source>
</evidence>
<dbReference type="GO" id="GO:0032993">
    <property type="term" value="C:protein-DNA complex"/>
    <property type="evidence" value="ECO:0007669"/>
    <property type="project" value="TreeGrafter"/>
</dbReference>
<protein>
    <recommendedName>
        <fullName evidence="1">Stage 0 sporulation protein A homolog</fullName>
    </recommendedName>
</protein>
<dbReference type="Gene3D" id="6.10.250.690">
    <property type="match status" value="1"/>
</dbReference>
<feature type="DNA-binding region" description="OmpR/PhoB-type" evidence="9">
    <location>
        <begin position="127"/>
        <end position="226"/>
    </location>
</feature>
<dbReference type="AlphaFoldDB" id="A0A267MM44"/>
<dbReference type="EMBL" id="NIBG01000005">
    <property type="protein sequence ID" value="PAB59978.1"/>
    <property type="molecule type" value="Genomic_DNA"/>
</dbReference>
<evidence type="ECO:0000256" key="8">
    <source>
        <dbReference type="PROSITE-ProRule" id="PRU00169"/>
    </source>
</evidence>
<dbReference type="PROSITE" id="PS51755">
    <property type="entry name" value="OMPR_PHOB"/>
    <property type="match status" value="1"/>
</dbReference>
<name>A0A267MM44_9FIRM</name>
<dbReference type="GO" id="GO:0005829">
    <property type="term" value="C:cytosol"/>
    <property type="evidence" value="ECO:0007669"/>
    <property type="project" value="TreeGrafter"/>
</dbReference>
<evidence type="ECO:0000259" key="11">
    <source>
        <dbReference type="PROSITE" id="PS51755"/>
    </source>
</evidence>
<dbReference type="Pfam" id="PF00072">
    <property type="entry name" value="Response_reg"/>
    <property type="match status" value="1"/>
</dbReference>
<evidence type="ECO:0000256" key="3">
    <source>
        <dbReference type="ARBA" id="ARBA00023012"/>
    </source>
</evidence>
<dbReference type="CDD" id="cd17574">
    <property type="entry name" value="REC_OmpR"/>
    <property type="match status" value="1"/>
</dbReference>
<feature type="domain" description="Response regulatory" evidence="10">
    <location>
        <begin position="2"/>
        <end position="115"/>
    </location>
</feature>
<evidence type="ECO:0000313" key="12">
    <source>
        <dbReference type="EMBL" id="PAB59978.1"/>
    </source>
</evidence>
<keyword evidence="2 8" id="KW-0597">Phosphoprotein</keyword>
<evidence type="ECO:0000259" key="10">
    <source>
        <dbReference type="PROSITE" id="PS50110"/>
    </source>
</evidence>
<dbReference type="OrthoDB" id="9790442at2"/>
<dbReference type="FunFam" id="1.10.10.10:FF:000018">
    <property type="entry name" value="DNA-binding response regulator ResD"/>
    <property type="match status" value="1"/>
</dbReference>
<keyword evidence="13" id="KW-1185">Reference proteome</keyword>
<dbReference type="CDD" id="cd00383">
    <property type="entry name" value="trans_reg_C"/>
    <property type="match status" value="1"/>
</dbReference>
<evidence type="ECO:0000256" key="2">
    <source>
        <dbReference type="ARBA" id="ARBA00022553"/>
    </source>
</evidence>
<comment type="caution">
    <text evidence="12">The sequence shown here is derived from an EMBL/GenBank/DDBJ whole genome shotgun (WGS) entry which is preliminary data.</text>
</comment>
<evidence type="ECO:0000313" key="13">
    <source>
        <dbReference type="Proteomes" id="UP000216024"/>
    </source>
</evidence>
<dbReference type="GO" id="GO:0000156">
    <property type="term" value="F:phosphorelay response regulator activity"/>
    <property type="evidence" value="ECO:0007669"/>
    <property type="project" value="TreeGrafter"/>
</dbReference>
<proteinExistence type="predicted"/>
<dbReference type="InterPro" id="IPR001867">
    <property type="entry name" value="OmpR/PhoB-type_DNA-bd"/>
</dbReference>
<keyword evidence="6" id="KW-0804">Transcription</keyword>
<keyword evidence="3" id="KW-0902">Two-component regulatory system</keyword>
<evidence type="ECO:0000256" key="9">
    <source>
        <dbReference type="PROSITE-ProRule" id="PRU01091"/>
    </source>
</evidence>
<dbReference type="GO" id="GO:0000976">
    <property type="term" value="F:transcription cis-regulatory region binding"/>
    <property type="evidence" value="ECO:0007669"/>
    <property type="project" value="TreeGrafter"/>
</dbReference>
<dbReference type="InterPro" id="IPR039420">
    <property type="entry name" value="WalR-like"/>
</dbReference>
<dbReference type="SMART" id="SM00862">
    <property type="entry name" value="Trans_reg_C"/>
    <property type="match status" value="1"/>
</dbReference>
<gene>
    <name evidence="12" type="ORF">CCE28_07670</name>
</gene>
<feature type="domain" description="OmpR/PhoB-type" evidence="11">
    <location>
        <begin position="127"/>
        <end position="226"/>
    </location>
</feature>
<organism evidence="12 13">
    <name type="scientific">Anaeromicrobium sediminis</name>
    <dbReference type="NCBI Taxonomy" id="1478221"/>
    <lineage>
        <taxon>Bacteria</taxon>
        <taxon>Bacillati</taxon>
        <taxon>Bacillota</taxon>
        <taxon>Clostridia</taxon>
        <taxon>Peptostreptococcales</taxon>
        <taxon>Thermotaleaceae</taxon>
        <taxon>Anaeromicrobium</taxon>
    </lineage>
</organism>
<sequence>MRILIAEDEENIRNLVKLHLSKEGYEVIEASNGREALLKFKDNNIDLLILDIMMPEMDGYRVLEEVRASSQIPVIFLTAQGEERNKVLGLGLGADDYVVKPFSVVELISRVQAQLRRYLRYSSRVSARIIYNGDLTLDLDSYSIKKGDTVLDLNPKELKLLMLFMENLGKVFTKKQLYEEVWGDMYFGDDNTIMVHISHIRDKIEDNPKKPKYLRTIRGIGYRMVKSNG</sequence>
<dbReference type="InterPro" id="IPR036388">
    <property type="entry name" value="WH-like_DNA-bd_sf"/>
</dbReference>
<dbReference type="InterPro" id="IPR011006">
    <property type="entry name" value="CheY-like_superfamily"/>
</dbReference>
<dbReference type="PROSITE" id="PS50110">
    <property type="entry name" value="RESPONSE_REGULATORY"/>
    <property type="match status" value="1"/>
</dbReference>
<keyword evidence="4" id="KW-0805">Transcription regulation</keyword>
<dbReference type="Gene3D" id="3.40.50.2300">
    <property type="match status" value="1"/>
</dbReference>
<evidence type="ECO:0000256" key="6">
    <source>
        <dbReference type="ARBA" id="ARBA00023163"/>
    </source>
</evidence>
<dbReference type="Proteomes" id="UP000216024">
    <property type="component" value="Unassembled WGS sequence"/>
</dbReference>
<feature type="modified residue" description="4-aspartylphosphate" evidence="8">
    <location>
        <position position="51"/>
    </location>
</feature>
<dbReference type="Gene3D" id="1.10.10.10">
    <property type="entry name" value="Winged helix-like DNA-binding domain superfamily/Winged helix DNA-binding domain"/>
    <property type="match status" value="1"/>
</dbReference>
<keyword evidence="5 9" id="KW-0238">DNA-binding</keyword>
<evidence type="ECO:0000256" key="5">
    <source>
        <dbReference type="ARBA" id="ARBA00023125"/>
    </source>
</evidence>
<evidence type="ECO:0000256" key="1">
    <source>
        <dbReference type="ARBA" id="ARBA00018672"/>
    </source>
</evidence>
<dbReference type="PANTHER" id="PTHR48111">
    <property type="entry name" value="REGULATOR OF RPOS"/>
    <property type="match status" value="1"/>
</dbReference>
<dbReference type="PANTHER" id="PTHR48111:SF40">
    <property type="entry name" value="PHOSPHATE REGULON TRANSCRIPTIONAL REGULATORY PROTEIN PHOB"/>
    <property type="match status" value="1"/>
</dbReference>
<dbReference type="SUPFAM" id="SSF52172">
    <property type="entry name" value="CheY-like"/>
    <property type="match status" value="1"/>
</dbReference>
<reference evidence="12 13" key="1">
    <citation type="submission" date="2017-06" db="EMBL/GenBank/DDBJ databases">
        <title>Draft genome sequence of anaerobic fermentative bacterium Anaeromicrobium sediminis DY2726D isolated from West Pacific Ocean sediments.</title>
        <authorList>
            <person name="Zeng X."/>
        </authorList>
    </citation>
    <scope>NUCLEOTIDE SEQUENCE [LARGE SCALE GENOMIC DNA]</scope>
    <source>
        <strain evidence="12 13">DY2726D</strain>
    </source>
</reference>
<accession>A0A267MM44</accession>
<dbReference type="GO" id="GO:0006355">
    <property type="term" value="P:regulation of DNA-templated transcription"/>
    <property type="evidence" value="ECO:0007669"/>
    <property type="project" value="InterPro"/>
</dbReference>
<comment type="function">
    <text evidence="7">May play the central regulatory role in sporulation. It may be an element of the effector pathway responsible for the activation of sporulation genes in response to nutritional stress. Spo0A may act in concert with spo0H (a sigma factor) to control the expression of some genes that are critical to the sporulation process.</text>
</comment>
<dbReference type="Pfam" id="PF00486">
    <property type="entry name" value="Trans_reg_C"/>
    <property type="match status" value="1"/>
</dbReference>
<dbReference type="SMART" id="SM00448">
    <property type="entry name" value="REC"/>
    <property type="match status" value="1"/>
</dbReference>
<evidence type="ECO:0000256" key="7">
    <source>
        <dbReference type="ARBA" id="ARBA00024867"/>
    </source>
</evidence>
<dbReference type="InterPro" id="IPR001789">
    <property type="entry name" value="Sig_transdc_resp-reg_receiver"/>
</dbReference>
<dbReference type="FunFam" id="3.40.50.2300:FF:000001">
    <property type="entry name" value="DNA-binding response regulator PhoB"/>
    <property type="match status" value="1"/>
</dbReference>